<dbReference type="EC" id="2.7.10.1" evidence="1"/>
<accession>A0ABV0QKF2</accession>
<dbReference type="Proteomes" id="UP001434883">
    <property type="component" value="Unassembled WGS sequence"/>
</dbReference>
<keyword evidence="6" id="KW-0829">Tyrosine-protein kinase</keyword>
<keyword evidence="7" id="KW-0675">Receptor</keyword>
<keyword evidence="5" id="KW-0067">ATP-binding</keyword>
<dbReference type="Pfam" id="PF07714">
    <property type="entry name" value="PK_Tyr_Ser-Thr"/>
    <property type="match status" value="1"/>
</dbReference>
<evidence type="ECO:0000256" key="3">
    <source>
        <dbReference type="ARBA" id="ARBA00022741"/>
    </source>
</evidence>
<dbReference type="PANTHER" id="PTHR24416">
    <property type="entry name" value="TYROSINE-PROTEIN KINASE RECEPTOR"/>
    <property type="match status" value="1"/>
</dbReference>
<dbReference type="SUPFAM" id="SSF56112">
    <property type="entry name" value="Protein kinase-like (PK-like)"/>
    <property type="match status" value="1"/>
</dbReference>
<dbReference type="InterPro" id="IPR000719">
    <property type="entry name" value="Prot_kinase_dom"/>
</dbReference>
<keyword evidence="11" id="KW-1185">Reference proteome</keyword>
<evidence type="ECO:0000256" key="7">
    <source>
        <dbReference type="ARBA" id="ARBA00023170"/>
    </source>
</evidence>
<name>A0ABV0QKF2_9TELE</name>
<dbReference type="InterPro" id="IPR008266">
    <property type="entry name" value="Tyr_kinase_AS"/>
</dbReference>
<organism evidence="10 11">
    <name type="scientific">Xenoophorus captivus</name>
    <dbReference type="NCBI Taxonomy" id="1517983"/>
    <lineage>
        <taxon>Eukaryota</taxon>
        <taxon>Metazoa</taxon>
        <taxon>Chordata</taxon>
        <taxon>Craniata</taxon>
        <taxon>Vertebrata</taxon>
        <taxon>Euteleostomi</taxon>
        <taxon>Actinopterygii</taxon>
        <taxon>Neopterygii</taxon>
        <taxon>Teleostei</taxon>
        <taxon>Neoteleostei</taxon>
        <taxon>Acanthomorphata</taxon>
        <taxon>Ovalentaria</taxon>
        <taxon>Atherinomorphae</taxon>
        <taxon>Cyprinodontiformes</taxon>
        <taxon>Goodeidae</taxon>
        <taxon>Xenoophorus</taxon>
    </lineage>
</organism>
<dbReference type="SMART" id="SM00219">
    <property type="entry name" value="TyrKc"/>
    <property type="match status" value="1"/>
</dbReference>
<evidence type="ECO:0000313" key="11">
    <source>
        <dbReference type="Proteomes" id="UP001434883"/>
    </source>
</evidence>
<dbReference type="InterPro" id="IPR001245">
    <property type="entry name" value="Ser-Thr/Tyr_kinase_cat_dom"/>
</dbReference>
<evidence type="ECO:0000256" key="1">
    <source>
        <dbReference type="ARBA" id="ARBA00011902"/>
    </source>
</evidence>
<feature type="non-terminal residue" evidence="10">
    <location>
        <position position="1"/>
    </location>
</feature>
<feature type="domain" description="Protein kinase" evidence="9">
    <location>
        <begin position="33"/>
        <end position="306"/>
    </location>
</feature>
<evidence type="ECO:0000256" key="2">
    <source>
        <dbReference type="ARBA" id="ARBA00022679"/>
    </source>
</evidence>
<dbReference type="InterPro" id="IPR020635">
    <property type="entry name" value="Tyr_kinase_cat_dom"/>
</dbReference>
<dbReference type="PROSITE" id="PS50011">
    <property type="entry name" value="PROTEIN_KINASE_DOM"/>
    <property type="match status" value="1"/>
</dbReference>
<evidence type="ECO:0000313" key="10">
    <source>
        <dbReference type="EMBL" id="MEQ2196322.1"/>
    </source>
</evidence>
<keyword evidence="4" id="KW-0418">Kinase</keyword>
<dbReference type="PANTHER" id="PTHR24416:SF333">
    <property type="entry name" value="EPITHELIAL DISCOIDIN DOMAIN-CONTAINING RECEPTOR 1"/>
    <property type="match status" value="1"/>
</dbReference>
<evidence type="ECO:0000259" key="9">
    <source>
        <dbReference type="PROSITE" id="PS50011"/>
    </source>
</evidence>
<evidence type="ECO:0000256" key="5">
    <source>
        <dbReference type="ARBA" id="ARBA00022840"/>
    </source>
</evidence>
<comment type="caution">
    <text evidence="10">The sequence shown here is derived from an EMBL/GenBank/DDBJ whole genome shotgun (WGS) entry which is preliminary data.</text>
</comment>
<sequence length="314" mass="35369">GVSGNNTYAVPALASSSPGADALPLPELPRQCLIFKEKLGEGQFGEVRTGKDRGDVWVKRSPDNDVPHLFSSGRNDFLKEVKILSRLKDPNIIRLLGVCVSSDPLCMVTEYMECGDLNQYLSQPLIFMASQIASGMKFLSSLNFVHRDLATRNCLVGGEKGENGEDRGGERHIKIADFGMSRNLYAGDYYRIQGRAVLPIRWMAWECILMVSRQTYRLGKFTTASDVWAFGVTLWEMLSVCQEQPYSNLTDEQVIDNAGEFFRDQGRQVYLSRPAVCPQGLYELMLSCWNRDCKLRPSFAYIHSFLTEDAMNMV</sequence>
<evidence type="ECO:0000256" key="8">
    <source>
        <dbReference type="ARBA" id="ARBA00051243"/>
    </source>
</evidence>
<dbReference type="Gene3D" id="1.10.510.10">
    <property type="entry name" value="Transferase(Phosphotransferase) domain 1"/>
    <property type="match status" value="1"/>
</dbReference>
<keyword evidence="2" id="KW-0808">Transferase</keyword>
<keyword evidence="3" id="KW-0547">Nucleotide-binding</keyword>
<dbReference type="PROSITE" id="PS00239">
    <property type="entry name" value="RECEPTOR_TYR_KIN_II"/>
    <property type="match status" value="1"/>
</dbReference>
<dbReference type="Gene3D" id="3.30.200.20">
    <property type="entry name" value="Phosphorylase Kinase, domain 1"/>
    <property type="match status" value="1"/>
</dbReference>
<evidence type="ECO:0000256" key="4">
    <source>
        <dbReference type="ARBA" id="ARBA00022777"/>
    </source>
</evidence>
<protein>
    <recommendedName>
        <fullName evidence="1">receptor protein-tyrosine kinase</fullName>
        <ecNumber evidence="1">2.7.10.1</ecNumber>
    </recommendedName>
</protein>
<dbReference type="PROSITE" id="PS00109">
    <property type="entry name" value="PROTEIN_KINASE_TYR"/>
    <property type="match status" value="1"/>
</dbReference>
<comment type="catalytic activity">
    <reaction evidence="8">
        <text>L-tyrosyl-[protein] + ATP = O-phospho-L-tyrosyl-[protein] + ADP + H(+)</text>
        <dbReference type="Rhea" id="RHEA:10596"/>
        <dbReference type="Rhea" id="RHEA-COMP:10136"/>
        <dbReference type="Rhea" id="RHEA-COMP:20101"/>
        <dbReference type="ChEBI" id="CHEBI:15378"/>
        <dbReference type="ChEBI" id="CHEBI:30616"/>
        <dbReference type="ChEBI" id="CHEBI:46858"/>
        <dbReference type="ChEBI" id="CHEBI:61978"/>
        <dbReference type="ChEBI" id="CHEBI:456216"/>
        <dbReference type="EC" id="2.7.10.1"/>
    </reaction>
</comment>
<dbReference type="InterPro" id="IPR011009">
    <property type="entry name" value="Kinase-like_dom_sf"/>
</dbReference>
<reference evidence="10 11" key="1">
    <citation type="submission" date="2021-06" db="EMBL/GenBank/DDBJ databases">
        <authorList>
            <person name="Palmer J.M."/>
        </authorList>
    </citation>
    <scope>NUCLEOTIDE SEQUENCE [LARGE SCALE GENOMIC DNA]</scope>
    <source>
        <strain evidence="10 11">XC_2019</strain>
        <tissue evidence="10">Muscle</tissue>
    </source>
</reference>
<evidence type="ECO:0000256" key="6">
    <source>
        <dbReference type="ARBA" id="ARBA00023137"/>
    </source>
</evidence>
<gene>
    <name evidence="10" type="ORF">XENOCAPTIV_013693</name>
</gene>
<proteinExistence type="predicted"/>
<dbReference type="InterPro" id="IPR050122">
    <property type="entry name" value="RTK"/>
</dbReference>
<dbReference type="PIRSF" id="PIRSF000615">
    <property type="entry name" value="TyrPK_CSF1-R"/>
    <property type="match status" value="1"/>
</dbReference>
<dbReference type="EMBL" id="JAHRIN010016834">
    <property type="protein sequence ID" value="MEQ2196322.1"/>
    <property type="molecule type" value="Genomic_DNA"/>
</dbReference>
<dbReference type="InterPro" id="IPR002011">
    <property type="entry name" value="Tyr_kinase_rcpt_2_CS"/>
</dbReference>